<reference evidence="1 2" key="1">
    <citation type="submission" date="2011-02" db="EMBL/GenBank/DDBJ databases">
        <authorList>
            <person name="Nelson K.E."/>
            <person name="Sutton G."/>
            <person name="Torralba M."/>
            <person name="Durkin S."/>
            <person name="Harkins D."/>
            <person name="Montgomery R."/>
            <person name="Ziemer C."/>
            <person name="Klaassens E."/>
            <person name="Ocuiv P."/>
            <person name="Morrison M."/>
        </authorList>
    </citation>
    <scope>NUCLEOTIDE SEQUENCE [LARGE SCALE GENOMIC DNA]</scope>
    <source>
        <strain evidence="1 2">8</strain>
    </source>
</reference>
<keyword evidence="2" id="KW-1185">Reference proteome</keyword>
<evidence type="ECO:0000313" key="2">
    <source>
        <dbReference type="Proteomes" id="UP000004259"/>
    </source>
</evidence>
<dbReference type="EMBL" id="ADKM02000094">
    <property type="protein sequence ID" value="EGC02426.1"/>
    <property type="molecule type" value="Genomic_DNA"/>
</dbReference>
<dbReference type="Proteomes" id="UP000004259">
    <property type="component" value="Unassembled WGS sequence"/>
</dbReference>
<comment type="caution">
    <text evidence="1">The sequence shown here is derived from an EMBL/GenBank/DDBJ whole genome shotgun (WGS) entry which is preliminary data.</text>
</comment>
<name>E9SE45_RUMAL</name>
<evidence type="ECO:0000313" key="1">
    <source>
        <dbReference type="EMBL" id="EGC02426.1"/>
    </source>
</evidence>
<proteinExistence type="predicted"/>
<accession>E9SE45</accession>
<gene>
    <name evidence="1" type="ORF">CUS_5201</name>
</gene>
<dbReference type="AlphaFoldDB" id="E9SE45"/>
<organism evidence="1 2">
    <name type="scientific">Ruminococcus albus 8</name>
    <dbReference type="NCBI Taxonomy" id="246199"/>
    <lineage>
        <taxon>Bacteria</taxon>
        <taxon>Bacillati</taxon>
        <taxon>Bacillota</taxon>
        <taxon>Clostridia</taxon>
        <taxon>Eubacteriales</taxon>
        <taxon>Oscillospiraceae</taxon>
        <taxon>Ruminococcus</taxon>
    </lineage>
</organism>
<protein>
    <submittedName>
        <fullName evidence="1">Conserved domain protein</fullName>
    </submittedName>
</protein>
<sequence>MPENRRKKEPFRHMAEKPLLLFKCKINVAISLKHPKNLRRSARIFLFTYFLAHQLKML</sequence>